<comment type="similarity">
    <text evidence="1">Belongs to the metallo-dependent hydrolases superfamily.</text>
</comment>
<dbReference type="InterPro" id="IPR006680">
    <property type="entry name" value="Amidohydro-rel"/>
</dbReference>
<organism evidence="3">
    <name type="scientific">marine sediment metagenome</name>
    <dbReference type="NCBI Taxonomy" id="412755"/>
    <lineage>
        <taxon>unclassified sequences</taxon>
        <taxon>metagenomes</taxon>
        <taxon>ecological metagenomes</taxon>
    </lineage>
</organism>
<name>A0A0F8ZGE6_9ZZZZ</name>
<dbReference type="AlphaFoldDB" id="A0A0F8ZGE6"/>
<accession>A0A0F8ZGE6</accession>
<dbReference type="Pfam" id="PF04909">
    <property type="entry name" value="Amidohydro_2"/>
    <property type="match status" value="1"/>
</dbReference>
<dbReference type="PANTHER" id="PTHR43569">
    <property type="entry name" value="AMIDOHYDROLASE"/>
    <property type="match status" value="1"/>
</dbReference>
<dbReference type="InterPro" id="IPR032466">
    <property type="entry name" value="Metal_Hydrolase"/>
</dbReference>
<dbReference type="InterPro" id="IPR052350">
    <property type="entry name" value="Metallo-dep_Lactonases"/>
</dbReference>
<dbReference type="Gene3D" id="3.20.20.140">
    <property type="entry name" value="Metal-dependent hydrolases"/>
    <property type="match status" value="1"/>
</dbReference>
<evidence type="ECO:0000259" key="2">
    <source>
        <dbReference type="Pfam" id="PF04909"/>
    </source>
</evidence>
<dbReference type="GO" id="GO:0016787">
    <property type="term" value="F:hydrolase activity"/>
    <property type="evidence" value="ECO:0007669"/>
    <property type="project" value="InterPro"/>
</dbReference>
<dbReference type="SUPFAM" id="SSF51556">
    <property type="entry name" value="Metallo-dependent hydrolases"/>
    <property type="match status" value="1"/>
</dbReference>
<gene>
    <name evidence="3" type="ORF">LCGC14_2973410</name>
</gene>
<evidence type="ECO:0000256" key="1">
    <source>
        <dbReference type="ARBA" id="ARBA00038310"/>
    </source>
</evidence>
<feature type="domain" description="Amidohydrolase-related" evidence="2">
    <location>
        <begin position="3"/>
        <end position="273"/>
    </location>
</feature>
<protein>
    <recommendedName>
        <fullName evidence="2">Amidohydrolase-related domain-containing protein</fullName>
    </recommendedName>
</protein>
<dbReference type="PANTHER" id="PTHR43569:SF2">
    <property type="entry name" value="AMIDOHYDROLASE-RELATED DOMAIN-CONTAINING PROTEIN"/>
    <property type="match status" value="1"/>
</dbReference>
<comment type="caution">
    <text evidence="3">The sequence shown here is derived from an EMBL/GenBank/DDBJ whole genome shotgun (WGS) entry which is preliminary data.</text>
</comment>
<sequence length="275" mass="30028">MRIDAHQHFWRIERGDYGWLGPDLPQLWRDFTPGDLAPLLAAEDIDGTVLVQAAPTLAETRFLLGIAASTDFVRGVVGWVDFAGPDAAQQINALAGDPWLVGLRPMIQDIADDDWMLRPELGPAFEALIARDLTFDALVLPRHLTNLSRLLDRHPAMRVVIDHAAKPEVAEGAFDDWALGMARLAGETGAFVKLSGLVTEAAPDWQPADLAPYVDHLLAVFGPERVIWGSDWPVCLLASCYARWAETALALLGDAATHAPAIFGLNAIRAYRLAE</sequence>
<evidence type="ECO:0000313" key="3">
    <source>
        <dbReference type="EMBL" id="KKK65509.1"/>
    </source>
</evidence>
<reference evidence="3" key="1">
    <citation type="journal article" date="2015" name="Nature">
        <title>Complex archaea that bridge the gap between prokaryotes and eukaryotes.</title>
        <authorList>
            <person name="Spang A."/>
            <person name="Saw J.H."/>
            <person name="Jorgensen S.L."/>
            <person name="Zaremba-Niedzwiedzka K."/>
            <person name="Martijn J."/>
            <person name="Lind A.E."/>
            <person name="van Eijk R."/>
            <person name="Schleper C."/>
            <person name="Guy L."/>
            <person name="Ettema T.J."/>
        </authorList>
    </citation>
    <scope>NUCLEOTIDE SEQUENCE</scope>
</reference>
<proteinExistence type="inferred from homology"/>
<dbReference type="EMBL" id="LAZR01060520">
    <property type="protein sequence ID" value="KKK65509.1"/>
    <property type="molecule type" value="Genomic_DNA"/>
</dbReference>